<dbReference type="GO" id="GO:0008703">
    <property type="term" value="F:5-amino-6-(5-phosphoribosylamino)uracil reductase activity"/>
    <property type="evidence" value="ECO:0007669"/>
    <property type="project" value="InterPro"/>
</dbReference>
<dbReference type="InterPro" id="IPR002734">
    <property type="entry name" value="RibDG_C"/>
</dbReference>
<accession>A0A444MPG0</accession>
<evidence type="ECO:0000313" key="3">
    <source>
        <dbReference type="Proteomes" id="UP000286701"/>
    </source>
</evidence>
<dbReference type="InterPro" id="IPR024072">
    <property type="entry name" value="DHFR-like_dom_sf"/>
</dbReference>
<dbReference type="OrthoDB" id="195113at2"/>
<dbReference type="PANTHER" id="PTHR38011:SF11">
    <property type="entry name" value="2,5-DIAMINO-6-RIBOSYLAMINO-4(3H)-PYRIMIDINONE 5'-PHOSPHATE REDUCTASE"/>
    <property type="match status" value="1"/>
</dbReference>
<dbReference type="RefSeq" id="WP_128534118.1">
    <property type="nucleotide sequence ID" value="NZ_SBIW01000004.1"/>
</dbReference>
<dbReference type="SUPFAM" id="SSF53597">
    <property type="entry name" value="Dihydrofolate reductase-like"/>
    <property type="match status" value="1"/>
</dbReference>
<dbReference type="EMBL" id="SBIW01000004">
    <property type="protein sequence ID" value="RWY52532.1"/>
    <property type="molecule type" value="Genomic_DNA"/>
</dbReference>
<dbReference type="PANTHER" id="PTHR38011">
    <property type="entry name" value="DIHYDROFOLATE REDUCTASE FAMILY PROTEIN (AFU_ORTHOLOGUE AFUA_8G06820)"/>
    <property type="match status" value="1"/>
</dbReference>
<evidence type="ECO:0000259" key="1">
    <source>
        <dbReference type="Pfam" id="PF01872"/>
    </source>
</evidence>
<dbReference type="AlphaFoldDB" id="A0A444MPG0"/>
<reference evidence="2 3" key="1">
    <citation type="submission" date="2019-01" db="EMBL/GenBank/DDBJ databases">
        <title>Mucilaginibacter antarcticum sp. nov., isolated from antarctic soil.</title>
        <authorList>
            <person name="Yan Y.-Q."/>
            <person name="Du Z.-J."/>
        </authorList>
    </citation>
    <scope>NUCLEOTIDE SEQUENCE [LARGE SCALE GENOMIC DNA]</scope>
    <source>
        <strain evidence="2 3">F01003</strain>
    </source>
</reference>
<evidence type="ECO:0000313" key="2">
    <source>
        <dbReference type="EMBL" id="RWY52532.1"/>
    </source>
</evidence>
<comment type="caution">
    <text evidence="2">The sequence shown here is derived from an EMBL/GenBank/DDBJ whole genome shotgun (WGS) entry which is preliminary data.</text>
</comment>
<keyword evidence="3" id="KW-1185">Reference proteome</keyword>
<organism evidence="2 3">
    <name type="scientific">Mucilaginibacter gilvus</name>
    <dbReference type="NCBI Taxonomy" id="2305909"/>
    <lineage>
        <taxon>Bacteria</taxon>
        <taxon>Pseudomonadati</taxon>
        <taxon>Bacteroidota</taxon>
        <taxon>Sphingobacteriia</taxon>
        <taxon>Sphingobacteriales</taxon>
        <taxon>Sphingobacteriaceae</taxon>
        <taxon>Mucilaginibacter</taxon>
    </lineage>
</organism>
<dbReference type="Pfam" id="PF01872">
    <property type="entry name" value="RibD_C"/>
    <property type="match status" value="1"/>
</dbReference>
<dbReference type="InterPro" id="IPR050765">
    <property type="entry name" value="Riboflavin_Biosynth_HTPR"/>
</dbReference>
<dbReference type="GO" id="GO:0009231">
    <property type="term" value="P:riboflavin biosynthetic process"/>
    <property type="evidence" value="ECO:0007669"/>
    <property type="project" value="InterPro"/>
</dbReference>
<protein>
    <submittedName>
        <fullName evidence="2">Dihydrofolate reductase</fullName>
    </submittedName>
</protein>
<feature type="domain" description="Bacterial bifunctional deaminase-reductase C-terminal" evidence="1">
    <location>
        <begin position="3"/>
        <end position="179"/>
    </location>
</feature>
<proteinExistence type="predicted"/>
<dbReference type="Gene3D" id="3.40.430.10">
    <property type="entry name" value="Dihydrofolate Reductase, subunit A"/>
    <property type="match status" value="1"/>
</dbReference>
<sequence>MRKLKLQIQMTADGFVGRQNGDTDWMWFPSEKDENSFLDVVTMAESSDTLLLGRKMTRRFVDHWENMADNMADNPAHHMAELMVNMRKIVFSKTEANITGRNLKVENGDLASAVQAIKNEKGKDIIVYGGADFVSSLVDLNLIDEYYLIINPVAIGNGMSIFKAQKILKLVSSHVYKSGKVINKYIPA</sequence>
<name>A0A444MPG0_9SPHI</name>
<dbReference type="Proteomes" id="UP000286701">
    <property type="component" value="Unassembled WGS sequence"/>
</dbReference>
<gene>
    <name evidence="2" type="ORF">EPL05_11560</name>
</gene>